<accession>A0A6L2KF98</accession>
<dbReference type="Gene3D" id="3.30.70.270">
    <property type="match status" value="1"/>
</dbReference>
<evidence type="ECO:0000256" key="6">
    <source>
        <dbReference type="ARBA" id="ARBA00022801"/>
    </source>
</evidence>
<evidence type="ECO:0000313" key="11">
    <source>
        <dbReference type="EMBL" id="GEU46554.1"/>
    </source>
</evidence>
<dbReference type="SUPFAM" id="SSF53098">
    <property type="entry name" value="Ribonuclease H-like"/>
    <property type="match status" value="1"/>
</dbReference>
<dbReference type="EMBL" id="BKCJ010002141">
    <property type="protein sequence ID" value="GEU46554.1"/>
    <property type="molecule type" value="Genomic_DNA"/>
</dbReference>
<keyword evidence="4" id="KW-0540">Nuclease</keyword>
<dbReference type="CDD" id="cd01647">
    <property type="entry name" value="RT_LTR"/>
    <property type="match status" value="1"/>
</dbReference>
<protein>
    <submittedName>
        <fullName evidence="11">Putative reverse transcriptase domain-containing protein</fullName>
    </submittedName>
</protein>
<feature type="region of interest" description="Disordered" evidence="9">
    <location>
        <begin position="1"/>
        <end position="33"/>
    </location>
</feature>
<dbReference type="InterPro" id="IPR056924">
    <property type="entry name" value="SH3_Tf2-1"/>
</dbReference>
<dbReference type="FunFam" id="3.10.10.10:FF:000007">
    <property type="entry name" value="Retrovirus-related Pol polyprotein from transposon 17.6-like Protein"/>
    <property type="match status" value="1"/>
</dbReference>
<keyword evidence="7 11" id="KW-0695">RNA-directed DNA polymerase</keyword>
<dbReference type="InterPro" id="IPR025724">
    <property type="entry name" value="GAG-pre-integrase_dom"/>
</dbReference>
<keyword evidence="2" id="KW-0808">Transferase</keyword>
<evidence type="ECO:0000256" key="2">
    <source>
        <dbReference type="ARBA" id="ARBA00022679"/>
    </source>
</evidence>
<dbReference type="InterPro" id="IPR043502">
    <property type="entry name" value="DNA/RNA_pol_sf"/>
</dbReference>
<keyword evidence="1" id="KW-0645">Protease</keyword>
<evidence type="ECO:0000256" key="7">
    <source>
        <dbReference type="ARBA" id="ARBA00022918"/>
    </source>
</evidence>
<feature type="region of interest" description="Disordered" evidence="9">
    <location>
        <begin position="1326"/>
        <end position="1363"/>
    </location>
</feature>
<dbReference type="InterPro" id="IPR041373">
    <property type="entry name" value="RT_RNaseH"/>
</dbReference>
<feature type="compositionally biased region" description="Polar residues" evidence="9">
    <location>
        <begin position="1328"/>
        <end position="1337"/>
    </location>
</feature>
<keyword evidence="8" id="KW-0175">Coiled coil</keyword>
<feature type="coiled-coil region" evidence="8">
    <location>
        <begin position="884"/>
        <end position="918"/>
    </location>
</feature>
<dbReference type="GO" id="GO:0004519">
    <property type="term" value="F:endonuclease activity"/>
    <property type="evidence" value="ECO:0007669"/>
    <property type="project" value="UniProtKB-KW"/>
</dbReference>
<dbReference type="Gene3D" id="3.30.420.10">
    <property type="entry name" value="Ribonuclease H-like superfamily/Ribonuclease H"/>
    <property type="match status" value="2"/>
</dbReference>
<dbReference type="Pfam" id="PF00078">
    <property type="entry name" value="RVT_1"/>
    <property type="match status" value="1"/>
</dbReference>
<dbReference type="Pfam" id="PF13976">
    <property type="entry name" value="gag_pre-integrs"/>
    <property type="match status" value="1"/>
</dbReference>
<keyword evidence="5" id="KW-0255">Endonuclease</keyword>
<evidence type="ECO:0000256" key="3">
    <source>
        <dbReference type="ARBA" id="ARBA00022695"/>
    </source>
</evidence>
<dbReference type="InterPro" id="IPR012337">
    <property type="entry name" value="RNaseH-like_sf"/>
</dbReference>
<dbReference type="InterPro" id="IPR036397">
    <property type="entry name" value="RNaseH_sf"/>
</dbReference>
<comment type="caution">
    <text evidence="11">The sequence shown here is derived from an EMBL/GenBank/DDBJ whole genome shotgun (WGS) entry which is preliminary data.</text>
</comment>
<proteinExistence type="predicted"/>
<dbReference type="GO" id="GO:0003964">
    <property type="term" value="F:RNA-directed DNA polymerase activity"/>
    <property type="evidence" value="ECO:0007669"/>
    <property type="project" value="UniProtKB-KW"/>
</dbReference>
<feature type="domain" description="Reverse transcriptase" evidence="10">
    <location>
        <begin position="274"/>
        <end position="454"/>
    </location>
</feature>
<dbReference type="GO" id="GO:0006508">
    <property type="term" value="P:proteolysis"/>
    <property type="evidence" value="ECO:0007669"/>
    <property type="project" value="UniProtKB-KW"/>
</dbReference>
<dbReference type="InterPro" id="IPR050951">
    <property type="entry name" value="Retrovirus_Pol_polyprotein"/>
</dbReference>
<reference evidence="11" key="1">
    <citation type="journal article" date="2019" name="Sci. Rep.">
        <title>Draft genome of Tanacetum cinerariifolium, the natural source of mosquito coil.</title>
        <authorList>
            <person name="Yamashiro T."/>
            <person name="Shiraishi A."/>
            <person name="Satake H."/>
            <person name="Nakayama K."/>
        </authorList>
    </citation>
    <scope>NUCLEOTIDE SEQUENCE</scope>
</reference>
<keyword evidence="6" id="KW-0378">Hydrolase</keyword>
<dbReference type="Pfam" id="PF07727">
    <property type="entry name" value="RVT_2"/>
    <property type="match status" value="1"/>
</dbReference>
<dbReference type="Gene3D" id="3.10.10.10">
    <property type="entry name" value="HIV Type 1 Reverse Transcriptase, subunit A, domain 1"/>
    <property type="match status" value="1"/>
</dbReference>
<dbReference type="SUPFAM" id="SSF56672">
    <property type="entry name" value="DNA/RNA polymerases"/>
    <property type="match status" value="2"/>
</dbReference>
<dbReference type="PANTHER" id="PTHR37984:SF5">
    <property type="entry name" value="PROTEIN NYNRIN-LIKE"/>
    <property type="match status" value="1"/>
</dbReference>
<keyword evidence="3" id="KW-0548">Nucleotidyltransferase</keyword>
<evidence type="ECO:0000256" key="1">
    <source>
        <dbReference type="ARBA" id="ARBA00022670"/>
    </source>
</evidence>
<dbReference type="InterPro" id="IPR000477">
    <property type="entry name" value="RT_dom"/>
</dbReference>
<dbReference type="InterPro" id="IPR043128">
    <property type="entry name" value="Rev_trsase/Diguanyl_cyclase"/>
</dbReference>
<evidence type="ECO:0000259" key="10">
    <source>
        <dbReference type="PROSITE" id="PS50878"/>
    </source>
</evidence>
<name>A0A6L2KF98_TANCI</name>
<sequence>MQHMMTSRSAGLPAAASRGGGIGGQGSEVNGGVDDVPEFSTIITQQLQNLLLTIVAQVGDQGRDQGTGRNQNDDAINDHILEYDGKGGAIVDTYWMEKMESVHDMSGCRDSQRVKYTTGSFFGKALTWWNSEIHKRCREAAVGMSWEDFRTLSKEEFCQSFMSWLAMEPRTIQKDVQLAGTLTDEVIRNGSIKKNTKKGVMEENLVTIRLEGMITKGLELEMTLLRSQTNGSGGRQLFGIGMDWLSDHKAEIICHEKVVRIPLLDGKVLRVLREKPKEKMRKLMSAKAKVKEQEKIVDGSFRMCIDYRELNKLTIKNCYPLLRKDNLLDQLQGSQYFSKIDLRSRYHQMRVQEDDITKTAFKTRNGHFDFTVMPFGLTNALTVFMDMMNRVCRLYLDKFVIVLIDDILIYSKTLEEHEMHLGLVLEFLKKEKLYAKFSKCEFWLRKVQFLGNMINGDGIHVDPSKIKAIQNWEAPRTPSKVRSFLGLARLEYFVVYFAASGLGLGCVLMQRNKVIAYASRQLKIHEKNYTTHDLELAILSGANNRPPMLEKDMYNSWKSIMELYMMNRKHGRMILESVENGPLIWPSIEENRVTRPNKYSELSATETIQADCDKGDDPIDAVNYMMSFLTVVVTSRYPLPIITTGTSRTHTSGTSGSNSRKQRIVICYNYKGEGHMSKQYTKPNRKRDESWFNGKELLVQAQENGQILHEELAFLAGPGIAKAQPTQNVITHNAAYQADDLDAYDSDCDEINTAKVTHMANLSHYGSNDLAESVTEITSDSNIIPYSQYKAQQLKPKLYDGNVIQKTNDILIRDSEETLMLAKESRFKMLLKQKDPMMFEKKVNTTPVDYTVLNQLSQDFETRFVPDNSFSQQSVLSFDQLFEINELNAQSQEKDMVIKKLKERIKSLNGNIKEDKIKKELDEIETINIKLDHRVTKLIAENEHLKQTYKQLYDIIKSSRIRSKEQCDDLIKQVNLKSTENSDLNASLQEKVLVITALKDNLRKLKRKAVVDEAVITHPIDLEMLKVDVAPLAPKLQNNRTVHSDYLKHTQEETAILKEIVEYERSLNLLNTSLDYACTVKFGNDHMEKIIYYGDYQIGNVTISRVYFVDGLGHNLFSVEQLCDADLEASFRQDTCFIRNLEGVDMLFGSQGNNLYTLSLRDIMKSSPICLLSKASKTKSLLWHRRLSYLNFGAINSLARQGLVWCLPKLKFEKDHLCFACAMGKSKKISHKPKSKDTNQEKLYHLHIDLCGPIRIKSVNGKKRIIKTIHVDFDELTAMTYERNSSGPALYEMTPLFDELLNPPPSVDHPDPKVIASIGEVVSPELAASTSSPSSKTVHQDAPLPSNSQSTPETQPLVIPNDVEEDNHDIQVELVTQPDKVMVITLKWIYKVKLDELGCILKNKAQLVAHGYRQEEGIEFEESFAPVARLEAIRFFLAYAAHMNMVVYQMDVMTAFLNGNMREEVYVSQLDGFMDPDNPNHVYNLKKAFYGLKQAPRTWYAMLSSFLISQDFFKGSVDLTLFIRRNDNNLLRVQIYVDDIIFAASTPELFKSCDPVDTPMVEKYKLYEDKEGKVVDPSHYHVSSSTYQKALTCGQKNLRYLRGTINWGLWYPKDSLISLTAFANADYAGCQDTHRSTSGSLQFLGDRLIKHSSDTQVFTMKMEILLEPTSNKLMVGYLKIQVKEGIAMDFVTKLPRTSSGHNAIWVIVDRLTKAAHFLPMCKDYKMDRLARLYLNEIVVRHGVPISIISDRNSRFTSRFWQSMQDALDFGGSWDVYLLLVEFSYNNSYHSSVRCAPFEALYGRKCRYPIVWAKIREGHLIGPGKVWYALGRKENYHLHSLELFEIIEKVGIISYRLDLPEELNGVHDTFYVSNLQKCLADLTLQVTLDEIRVNDMLNFVEVPVEIMKREFKKLKRSRISIVKVRWNSKR</sequence>
<feature type="compositionally biased region" description="Polar residues" evidence="9">
    <location>
        <begin position="1345"/>
        <end position="1354"/>
    </location>
</feature>
<dbReference type="PANTHER" id="PTHR37984">
    <property type="entry name" value="PROTEIN CBG26694"/>
    <property type="match status" value="1"/>
</dbReference>
<evidence type="ECO:0000256" key="9">
    <source>
        <dbReference type="SAM" id="MobiDB-lite"/>
    </source>
</evidence>
<dbReference type="Pfam" id="PF17917">
    <property type="entry name" value="RT_RNaseH"/>
    <property type="match status" value="1"/>
</dbReference>
<dbReference type="InterPro" id="IPR013103">
    <property type="entry name" value="RVT_2"/>
</dbReference>
<evidence type="ECO:0000256" key="4">
    <source>
        <dbReference type="ARBA" id="ARBA00022722"/>
    </source>
</evidence>
<gene>
    <name evidence="11" type="ORF">Tci_018532</name>
</gene>
<dbReference type="PROSITE" id="PS50878">
    <property type="entry name" value="RT_POL"/>
    <property type="match status" value="1"/>
</dbReference>
<dbReference type="GO" id="GO:0003676">
    <property type="term" value="F:nucleic acid binding"/>
    <property type="evidence" value="ECO:0007669"/>
    <property type="project" value="InterPro"/>
</dbReference>
<organism evidence="11">
    <name type="scientific">Tanacetum cinerariifolium</name>
    <name type="common">Dalmatian daisy</name>
    <name type="synonym">Chrysanthemum cinerariifolium</name>
    <dbReference type="NCBI Taxonomy" id="118510"/>
    <lineage>
        <taxon>Eukaryota</taxon>
        <taxon>Viridiplantae</taxon>
        <taxon>Streptophyta</taxon>
        <taxon>Embryophyta</taxon>
        <taxon>Tracheophyta</taxon>
        <taxon>Spermatophyta</taxon>
        <taxon>Magnoliopsida</taxon>
        <taxon>eudicotyledons</taxon>
        <taxon>Gunneridae</taxon>
        <taxon>Pentapetalae</taxon>
        <taxon>asterids</taxon>
        <taxon>campanulids</taxon>
        <taxon>Asterales</taxon>
        <taxon>Asteraceae</taxon>
        <taxon>Asteroideae</taxon>
        <taxon>Anthemideae</taxon>
        <taxon>Anthemidinae</taxon>
        <taxon>Tanacetum</taxon>
    </lineage>
</organism>
<evidence type="ECO:0000256" key="5">
    <source>
        <dbReference type="ARBA" id="ARBA00022759"/>
    </source>
</evidence>
<evidence type="ECO:0000256" key="8">
    <source>
        <dbReference type="SAM" id="Coils"/>
    </source>
</evidence>
<dbReference type="Pfam" id="PF24626">
    <property type="entry name" value="SH3_Tf2-1"/>
    <property type="match status" value="1"/>
</dbReference>
<dbReference type="GO" id="GO:0008233">
    <property type="term" value="F:peptidase activity"/>
    <property type="evidence" value="ECO:0007669"/>
    <property type="project" value="UniProtKB-KW"/>
</dbReference>